<dbReference type="OrthoDB" id="3727779at2"/>
<dbReference type="CDD" id="cd00586">
    <property type="entry name" value="4HBT"/>
    <property type="match status" value="1"/>
</dbReference>
<accession>A0A344PIG9</accession>
<name>A0A344PIG9_9RHOB</name>
<sequence length="184" mass="20787">MYPILRFARHIAAARRLPALGPFAPHVSQHRCWPWDIDPWLEMNNGRTLTLYDLGRMALSVRTGLAQTARERRWGLAVAGVSVRYRRRIKSFERFQMVSRLIGWDERFFYMEQSMWKGGECANNMLLRSAVTRGASGIVPTAEVAAAMGLPAESPPLPEWVRAWIAADAERPWPPEGAPDAAAE</sequence>
<reference evidence="2" key="1">
    <citation type="submission" date="2018-07" db="EMBL/GenBank/DDBJ databases">
        <title>Genome sequencing of Paracoccus sp. SC2-6.</title>
        <authorList>
            <person name="Heo J."/>
            <person name="Kim S.-J."/>
            <person name="Kwon S.-W."/>
        </authorList>
    </citation>
    <scope>NUCLEOTIDE SEQUENCE [LARGE SCALE GENOMIC DNA]</scope>
    <source>
        <strain evidence="2">SC2-6</strain>
    </source>
</reference>
<gene>
    <name evidence="1" type="ORF">DRW48_05290</name>
</gene>
<evidence type="ECO:0000313" key="2">
    <source>
        <dbReference type="Proteomes" id="UP000252023"/>
    </source>
</evidence>
<dbReference type="SUPFAM" id="SSF54637">
    <property type="entry name" value="Thioesterase/thiol ester dehydrase-isomerase"/>
    <property type="match status" value="1"/>
</dbReference>
<dbReference type="InterPro" id="IPR029069">
    <property type="entry name" value="HotDog_dom_sf"/>
</dbReference>
<dbReference type="PANTHER" id="PTHR12475:SF4">
    <property type="entry name" value="PROTEIN THEM6"/>
    <property type="match status" value="1"/>
</dbReference>
<dbReference type="InterPro" id="IPR051490">
    <property type="entry name" value="THEM6_lcsJ_thioesterase"/>
</dbReference>
<dbReference type="KEGG" id="pars:DRW48_05290"/>
<organism evidence="1 2">
    <name type="scientific">Paracoccus suum</name>
    <dbReference type="NCBI Taxonomy" id="2259340"/>
    <lineage>
        <taxon>Bacteria</taxon>
        <taxon>Pseudomonadati</taxon>
        <taxon>Pseudomonadota</taxon>
        <taxon>Alphaproteobacteria</taxon>
        <taxon>Rhodobacterales</taxon>
        <taxon>Paracoccaceae</taxon>
        <taxon>Paracoccus</taxon>
    </lineage>
</organism>
<dbReference type="Proteomes" id="UP000252023">
    <property type="component" value="Chromosome"/>
</dbReference>
<protein>
    <submittedName>
        <fullName evidence="1">Thioesterase</fullName>
    </submittedName>
</protein>
<dbReference type="Pfam" id="PF13279">
    <property type="entry name" value="4HBT_2"/>
    <property type="match status" value="1"/>
</dbReference>
<evidence type="ECO:0000313" key="1">
    <source>
        <dbReference type="EMBL" id="AXC49174.1"/>
    </source>
</evidence>
<dbReference type="RefSeq" id="WP_114075493.1">
    <property type="nucleotide sequence ID" value="NZ_CP030918.1"/>
</dbReference>
<dbReference type="Gene3D" id="3.10.129.10">
    <property type="entry name" value="Hotdog Thioesterase"/>
    <property type="match status" value="1"/>
</dbReference>
<proteinExistence type="predicted"/>
<dbReference type="AlphaFoldDB" id="A0A344PIG9"/>
<dbReference type="EMBL" id="CP030918">
    <property type="protein sequence ID" value="AXC49174.1"/>
    <property type="molecule type" value="Genomic_DNA"/>
</dbReference>
<dbReference type="PANTHER" id="PTHR12475">
    <property type="match status" value="1"/>
</dbReference>
<keyword evidence="2" id="KW-1185">Reference proteome</keyword>